<keyword evidence="2" id="KW-0732">Signal</keyword>
<keyword evidence="1" id="KW-0802">TPR repeat</keyword>
<dbReference type="SUPFAM" id="SSF48452">
    <property type="entry name" value="TPR-like"/>
    <property type="match status" value="3"/>
</dbReference>
<keyword evidence="4" id="KW-1185">Reference proteome</keyword>
<reference evidence="4" key="1">
    <citation type="submission" date="2016-10" db="EMBL/GenBank/DDBJ databases">
        <authorList>
            <person name="Varghese N."/>
            <person name="Submissions S."/>
        </authorList>
    </citation>
    <scope>NUCLEOTIDE SEQUENCE [LARGE SCALE GENOMIC DNA]</scope>
    <source>
        <strain evidence="4">BP1-148</strain>
    </source>
</reference>
<dbReference type="Pfam" id="PF13432">
    <property type="entry name" value="TPR_16"/>
    <property type="match status" value="1"/>
</dbReference>
<feature type="chain" id="PRO_5011580398" evidence="2">
    <location>
        <begin position="20"/>
        <end position="565"/>
    </location>
</feature>
<sequence>MIRVTVLSVIFLCSLGIFAQTDTERRYDVLFHEAMLQRQKSHHDATFDLLTRCLEIKPNAHEAYFFLAQYYSEMKNTDKALELFKKAFDLCPDNMTYMETLAQSYIAKEKYADAITVVEKMYNQDKSRQELLEMLYRLYYQEQNYQKAIDVLDRMELIDGKSERITLAKSALYMEMDDNEKALAAIKALAEEHPYDLNYRTLYANSLMTNDKMDEAFSTLEKIIAEEPHNVKAQQSLRNYYIRIQDTEAVDSITRCILINKNTEINDKVYLLRQLIAENEQEGGDSTQVLNIFREILQQPDPDADIAELRAAYMDLKKMPRDSIAAALELVLQLDPNRTSARLHLAQYAWEDNDDDRIISLCQAARQYNPEEMIFYYYQGMAYYRKEDTDHALEAFKNGINVINDQSSPEIVSDFYAILGDLLFQKKREAEAFAAYDSCLQWKPDNIGCLNNYAYFLSLKGDNLEKAEEMSYKTIKAEPKNATYLDTYAWILFMQRRYAEARIYIDQATQNASTPSPDIYEHAGDIYALNGDMPTAISYWQQALAKAPDNKLLVKKIKRKKYIKQ</sequence>
<dbReference type="EMBL" id="FNCQ01000017">
    <property type="protein sequence ID" value="SDH11251.1"/>
    <property type="molecule type" value="Genomic_DNA"/>
</dbReference>
<dbReference type="PANTHER" id="PTHR12558:SF44">
    <property type="entry name" value="TETRATRICOPEPTIDE REPEAT-CONTAINING PROTEIN"/>
    <property type="match status" value="1"/>
</dbReference>
<dbReference type="PANTHER" id="PTHR12558">
    <property type="entry name" value="CELL DIVISION CYCLE 16,23,27"/>
    <property type="match status" value="1"/>
</dbReference>
<dbReference type="Pfam" id="PF13181">
    <property type="entry name" value="TPR_8"/>
    <property type="match status" value="1"/>
</dbReference>
<dbReference type="Pfam" id="PF12895">
    <property type="entry name" value="ANAPC3"/>
    <property type="match status" value="1"/>
</dbReference>
<protein>
    <submittedName>
        <fullName evidence="3">Lipopolysaccharide biosynthesis regulator YciM, contains six TPR domains and a predicted metal-binding C-terminal domain</fullName>
    </submittedName>
</protein>
<dbReference type="InterPro" id="IPR019734">
    <property type="entry name" value="TPR_rpt"/>
</dbReference>
<dbReference type="PROSITE" id="PS50293">
    <property type="entry name" value="TPR_REGION"/>
    <property type="match status" value="1"/>
</dbReference>
<feature type="repeat" description="TPR" evidence="1">
    <location>
        <begin position="373"/>
        <end position="406"/>
    </location>
</feature>
<dbReference type="PROSITE" id="PS50005">
    <property type="entry name" value="TPR"/>
    <property type="match status" value="4"/>
</dbReference>
<evidence type="ECO:0000256" key="1">
    <source>
        <dbReference type="PROSITE-ProRule" id="PRU00339"/>
    </source>
</evidence>
<organism evidence="3 4">
    <name type="scientific">Prevotella communis</name>
    <dbReference type="NCBI Taxonomy" id="2913614"/>
    <lineage>
        <taxon>Bacteria</taxon>
        <taxon>Pseudomonadati</taxon>
        <taxon>Bacteroidota</taxon>
        <taxon>Bacteroidia</taxon>
        <taxon>Bacteroidales</taxon>
        <taxon>Prevotellaceae</taxon>
        <taxon>Prevotella</taxon>
    </lineage>
</organism>
<dbReference type="InterPro" id="IPR011990">
    <property type="entry name" value="TPR-like_helical_dom_sf"/>
</dbReference>
<dbReference type="GO" id="GO:0051301">
    <property type="term" value="P:cell division"/>
    <property type="evidence" value="ECO:0007669"/>
    <property type="project" value="TreeGrafter"/>
</dbReference>
<feature type="repeat" description="TPR" evidence="1">
    <location>
        <begin position="413"/>
        <end position="446"/>
    </location>
</feature>
<dbReference type="STRING" id="645274.SAMN04487901_1177"/>
<dbReference type="SMART" id="SM00028">
    <property type="entry name" value="TPR"/>
    <property type="match status" value="7"/>
</dbReference>
<feature type="repeat" description="TPR" evidence="1">
    <location>
        <begin position="61"/>
        <end position="94"/>
    </location>
</feature>
<dbReference type="RefSeq" id="WP_091818782.1">
    <property type="nucleotide sequence ID" value="NZ_FNCQ01000017.1"/>
</dbReference>
<feature type="signal peptide" evidence="2">
    <location>
        <begin position="1"/>
        <end position="19"/>
    </location>
</feature>
<evidence type="ECO:0000313" key="4">
    <source>
        <dbReference type="Proteomes" id="UP000198779"/>
    </source>
</evidence>
<dbReference type="Proteomes" id="UP000198779">
    <property type="component" value="Unassembled WGS sequence"/>
</dbReference>
<evidence type="ECO:0000256" key="2">
    <source>
        <dbReference type="SAM" id="SignalP"/>
    </source>
</evidence>
<accession>A0A1G7ZRC8</accession>
<gene>
    <name evidence="3" type="ORF">SAMN04487901_1177</name>
</gene>
<proteinExistence type="predicted"/>
<dbReference type="Gene3D" id="1.25.40.10">
    <property type="entry name" value="Tetratricopeptide repeat domain"/>
    <property type="match status" value="4"/>
</dbReference>
<feature type="repeat" description="TPR" evidence="1">
    <location>
        <begin position="517"/>
        <end position="550"/>
    </location>
</feature>
<name>A0A1G7ZRC8_9BACT</name>
<dbReference type="AlphaFoldDB" id="A0A1G7ZRC8"/>
<evidence type="ECO:0000313" key="3">
    <source>
        <dbReference type="EMBL" id="SDH11251.1"/>
    </source>
</evidence>